<dbReference type="InterPro" id="IPR036663">
    <property type="entry name" value="Fumarylacetoacetase_C_sf"/>
</dbReference>
<evidence type="ECO:0000313" key="1">
    <source>
        <dbReference type="EMBL" id="PHN08141.1"/>
    </source>
</evidence>
<dbReference type="Proteomes" id="UP000223913">
    <property type="component" value="Unassembled WGS sequence"/>
</dbReference>
<sequence>MHLVQIKHPSHGRKVALVDGDELIVLHYFQSVFGMANRAISGQTTLEALATKYRGENKLDYDPIYRGESDWKLLPPLDHPTDPMHCLISGTGLTHKASAENRERMHQAVAQGNLTDSMKMYQWGEAGGKPPAGEIGVQPEWFYKGNGSGLRAHGEPLDLPAYANDGGEEPEIAGLYIISDAGTVYRIGFTTGNEYSDHLMERKNYLYLAPSKLRTCSIGPELVVTSDFSDLSGRVAVYRADSEIWSTDIKSGEAHMAHSLANLEYHHFKYPNHRVPGQVHIHYFGTGAFSFGSGLVLTDGDVMEVSWKGMGRPLLNPLLAAEKPEKMIDIQNL</sequence>
<organism evidence="1 2">
    <name type="scientific">Flavilitoribacter nigricans (strain ATCC 23147 / DSM 23189 / NBRC 102662 / NCIMB 1420 / SS-2)</name>
    <name type="common">Lewinella nigricans</name>
    <dbReference type="NCBI Taxonomy" id="1122177"/>
    <lineage>
        <taxon>Bacteria</taxon>
        <taxon>Pseudomonadati</taxon>
        <taxon>Bacteroidota</taxon>
        <taxon>Saprospiria</taxon>
        <taxon>Saprospirales</taxon>
        <taxon>Lewinellaceae</taxon>
        <taxon>Flavilitoribacter</taxon>
    </lineage>
</organism>
<gene>
    <name evidence="1" type="ORF">CRP01_02125</name>
</gene>
<dbReference type="EMBL" id="PDUD01000002">
    <property type="protein sequence ID" value="PHN08141.1"/>
    <property type="molecule type" value="Genomic_DNA"/>
</dbReference>
<proteinExistence type="predicted"/>
<evidence type="ECO:0000313" key="2">
    <source>
        <dbReference type="Proteomes" id="UP000223913"/>
    </source>
</evidence>
<dbReference type="NCBIfam" id="NF040903">
    <property type="entry name" value="GguC"/>
    <property type="match status" value="1"/>
</dbReference>
<protein>
    <submittedName>
        <fullName evidence="1">GguC protein</fullName>
    </submittedName>
</protein>
<dbReference type="OrthoDB" id="108649at2"/>
<reference evidence="1 2" key="1">
    <citation type="submission" date="2017-10" db="EMBL/GenBank/DDBJ databases">
        <title>The draft genome sequence of Lewinella nigricans NBRC 102662.</title>
        <authorList>
            <person name="Wang K."/>
        </authorList>
    </citation>
    <scope>NUCLEOTIDE SEQUENCE [LARGE SCALE GENOMIC DNA]</scope>
    <source>
        <strain evidence="1 2">NBRC 102662</strain>
    </source>
</reference>
<accession>A0A2D0NI34</accession>
<dbReference type="SUPFAM" id="SSF56529">
    <property type="entry name" value="FAH"/>
    <property type="match status" value="1"/>
</dbReference>
<name>A0A2D0NI34_FLAN2</name>
<dbReference type="InterPro" id="IPR009645">
    <property type="entry name" value="GguC"/>
</dbReference>
<keyword evidence="2" id="KW-1185">Reference proteome</keyword>
<dbReference type="GO" id="GO:0003824">
    <property type="term" value="F:catalytic activity"/>
    <property type="evidence" value="ECO:0007669"/>
    <property type="project" value="InterPro"/>
</dbReference>
<dbReference type="RefSeq" id="WP_099148344.1">
    <property type="nucleotide sequence ID" value="NZ_PDUD01000002.1"/>
</dbReference>
<dbReference type="PIRSF" id="PIRSF033905">
    <property type="entry name" value="UCP033905"/>
    <property type="match status" value="1"/>
</dbReference>
<comment type="caution">
    <text evidence="1">The sequence shown here is derived from an EMBL/GenBank/DDBJ whole genome shotgun (WGS) entry which is preliminary data.</text>
</comment>
<dbReference type="Gene3D" id="3.90.850.10">
    <property type="entry name" value="Fumarylacetoacetase-like, C-terminal domain"/>
    <property type="match status" value="1"/>
</dbReference>
<dbReference type="AlphaFoldDB" id="A0A2D0NI34"/>